<keyword evidence="5 7" id="KW-0472">Membrane</keyword>
<dbReference type="InterPro" id="IPR001626">
    <property type="entry name" value="ABC_TroCD"/>
</dbReference>
<evidence type="ECO:0000256" key="2">
    <source>
        <dbReference type="ARBA" id="ARBA00008034"/>
    </source>
</evidence>
<dbReference type="SUPFAM" id="SSF81345">
    <property type="entry name" value="ABC transporter involved in vitamin B12 uptake, BtuC"/>
    <property type="match status" value="1"/>
</dbReference>
<comment type="similarity">
    <text evidence="2 6">Belongs to the ABC-3 integral membrane protein family.</text>
</comment>
<feature type="transmembrane region" description="Helical" evidence="7">
    <location>
        <begin position="120"/>
        <end position="138"/>
    </location>
</feature>
<evidence type="ECO:0000256" key="3">
    <source>
        <dbReference type="ARBA" id="ARBA00022692"/>
    </source>
</evidence>
<dbReference type="PANTHER" id="PTHR30477">
    <property type="entry name" value="ABC-TRANSPORTER METAL-BINDING PROTEIN"/>
    <property type="match status" value="1"/>
</dbReference>
<evidence type="ECO:0000256" key="6">
    <source>
        <dbReference type="RuleBase" id="RU003943"/>
    </source>
</evidence>
<dbReference type="PANTHER" id="PTHR30477:SF21">
    <property type="entry name" value="ABC-3 PROTEIN"/>
    <property type="match status" value="1"/>
</dbReference>
<keyword evidence="4 7" id="KW-1133">Transmembrane helix</keyword>
<evidence type="ECO:0000256" key="5">
    <source>
        <dbReference type="ARBA" id="ARBA00023136"/>
    </source>
</evidence>
<gene>
    <name evidence="8" type="primary">mntB_4</name>
    <name evidence="8" type="ORF">NCTC11535_01121</name>
</gene>
<evidence type="ECO:0000256" key="1">
    <source>
        <dbReference type="ARBA" id="ARBA00004141"/>
    </source>
</evidence>
<evidence type="ECO:0000313" key="9">
    <source>
        <dbReference type="Proteomes" id="UP000250006"/>
    </source>
</evidence>
<dbReference type="EMBL" id="UAPQ01000006">
    <property type="protein sequence ID" value="SPT53457.1"/>
    <property type="molecule type" value="Genomic_DNA"/>
</dbReference>
<dbReference type="Gene3D" id="1.10.3470.10">
    <property type="entry name" value="ABC transporter involved in vitamin B12 uptake, BtuC"/>
    <property type="match status" value="1"/>
</dbReference>
<comment type="caution">
    <text evidence="8">The sequence shown here is derived from an EMBL/GenBank/DDBJ whole genome shotgun (WGS) entry which is preliminary data.</text>
</comment>
<dbReference type="InterPro" id="IPR037294">
    <property type="entry name" value="ABC_BtuC-like"/>
</dbReference>
<name>A0ABY1VPU1_9ACTO</name>
<sequence>MSTGLSHSFAMSSSVSWSLLGLPTLEVALMGALAGLVGALALVHRRVFLTESLTHATFPGAVAGVVIAAAMSQALMGERAGYELLTLALLAGAVAMCLPMIGLTRWLATIPGLSAQSAAGIVLTSGFALGYLLVKWFAPLPLKVDSFLAGSVLNVSRLDVWVTGAVLAIAVLVCVVGGRLLTFYGFDPVGYQASGMRAAPCEAAVLGLICLTIAALVPAVGTILPIALVAAPAAALARWCTSMRTLLVGAATLGTVTCLVGLAAGVMLELSVGGVIALACALVYAGSEAVAAWRD</sequence>
<feature type="transmembrane region" description="Helical" evidence="7">
    <location>
        <begin position="158"/>
        <end position="186"/>
    </location>
</feature>
<dbReference type="Proteomes" id="UP000250006">
    <property type="component" value="Unassembled WGS sequence"/>
</dbReference>
<feature type="transmembrane region" description="Helical" evidence="7">
    <location>
        <begin position="87"/>
        <end position="108"/>
    </location>
</feature>
<feature type="transmembrane region" description="Helical" evidence="7">
    <location>
        <begin position="20"/>
        <end position="43"/>
    </location>
</feature>
<evidence type="ECO:0000256" key="7">
    <source>
        <dbReference type="SAM" id="Phobius"/>
    </source>
</evidence>
<dbReference type="Pfam" id="PF00950">
    <property type="entry name" value="ABC-3"/>
    <property type="match status" value="1"/>
</dbReference>
<accession>A0ABY1VPU1</accession>
<feature type="transmembrane region" description="Helical" evidence="7">
    <location>
        <begin position="247"/>
        <end position="268"/>
    </location>
</feature>
<evidence type="ECO:0000256" key="4">
    <source>
        <dbReference type="ARBA" id="ARBA00022989"/>
    </source>
</evidence>
<keyword evidence="9" id="KW-1185">Reference proteome</keyword>
<comment type="subcellular location">
    <subcellularLocation>
        <location evidence="6">Cell membrane</location>
        <topology evidence="6">Multi-pass membrane protein</topology>
    </subcellularLocation>
    <subcellularLocation>
        <location evidence="1">Membrane</location>
        <topology evidence="1">Multi-pass membrane protein</topology>
    </subcellularLocation>
</comment>
<reference evidence="8 9" key="1">
    <citation type="submission" date="2018-06" db="EMBL/GenBank/DDBJ databases">
        <authorList>
            <consortium name="Pathogen Informatics"/>
            <person name="Doyle S."/>
        </authorList>
    </citation>
    <scope>NUCLEOTIDE SEQUENCE [LARGE SCALE GENOMIC DNA]</scope>
    <source>
        <strain evidence="8 9">NCTC11535</strain>
    </source>
</reference>
<evidence type="ECO:0000313" key="8">
    <source>
        <dbReference type="EMBL" id="SPT53457.1"/>
    </source>
</evidence>
<protein>
    <submittedName>
        <fullName evidence="8">Manganese transport system membrane protein mntB</fullName>
    </submittedName>
</protein>
<organism evidence="8 9">
    <name type="scientific">Actinomyces bovis</name>
    <dbReference type="NCBI Taxonomy" id="1658"/>
    <lineage>
        <taxon>Bacteria</taxon>
        <taxon>Bacillati</taxon>
        <taxon>Actinomycetota</taxon>
        <taxon>Actinomycetes</taxon>
        <taxon>Actinomycetales</taxon>
        <taxon>Actinomycetaceae</taxon>
        <taxon>Actinomyces</taxon>
    </lineage>
</organism>
<feature type="transmembrane region" description="Helical" evidence="7">
    <location>
        <begin position="55"/>
        <end position="75"/>
    </location>
</feature>
<proteinExistence type="inferred from homology"/>
<keyword evidence="3 6" id="KW-0812">Transmembrane</keyword>
<feature type="transmembrane region" description="Helical" evidence="7">
    <location>
        <begin position="198"/>
        <end position="217"/>
    </location>
</feature>
<keyword evidence="6" id="KW-0813">Transport</keyword>
<feature type="transmembrane region" description="Helical" evidence="7">
    <location>
        <begin position="274"/>
        <end position="293"/>
    </location>
</feature>